<dbReference type="PANTHER" id="PTHR43861">
    <property type="entry name" value="TRANS-ACONITATE 2-METHYLTRANSFERASE-RELATED"/>
    <property type="match status" value="1"/>
</dbReference>
<proteinExistence type="predicted"/>
<sequence length="273" mass="28947">MDWSAVAHAWIDHEAPIERAHSPIKNELLKRAALRSGEKVLDLGCGSGALALAAAERVGPQGSVIAFDIADAFVARVEERAKDVPHILPVQGDAQTFIFSDVKCDAVISLFGTMFFPDPQVAFANIGNSLKDGGRITFVTWAGPQHNPWFSVPGKALADALPEMPKPDPSTPGPMAFANVEMVTDLLSRTGFADVAAEEIDTHLTPIGAAADITAMMLAIGPFRGAVSQFAKPGEERSAMDSIAKGMTAGYGAFAGEQDVRVPARVIFYTATR</sequence>
<reference evidence="4 5" key="1">
    <citation type="submission" date="2019-03" db="EMBL/GenBank/DDBJ databases">
        <title>Genomic Encyclopedia of Type Strains, Phase IV (KMG-IV): sequencing the most valuable type-strain genomes for metagenomic binning, comparative biology and taxonomic classification.</title>
        <authorList>
            <person name="Goeker M."/>
        </authorList>
    </citation>
    <scope>NUCLEOTIDE SEQUENCE [LARGE SCALE GENOMIC DNA]</scope>
    <source>
        <strain evidence="4 5">DSM 104836</strain>
    </source>
</reference>
<dbReference type="GO" id="GO:0008168">
    <property type="term" value="F:methyltransferase activity"/>
    <property type="evidence" value="ECO:0007669"/>
    <property type="project" value="UniProtKB-KW"/>
</dbReference>
<keyword evidence="5" id="KW-1185">Reference proteome</keyword>
<dbReference type="Pfam" id="PF13649">
    <property type="entry name" value="Methyltransf_25"/>
    <property type="match status" value="1"/>
</dbReference>
<protein>
    <submittedName>
        <fullName evidence="4">Methyltransferase family protein</fullName>
    </submittedName>
</protein>
<dbReference type="AlphaFoldDB" id="A0A4R3IMJ2"/>
<evidence type="ECO:0000313" key="4">
    <source>
        <dbReference type="EMBL" id="TCS49504.1"/>
    </source>
</evidence>
<evidence type="ECO:0000256" key="1">
    <source>
        <dbReference type="ARBA" id="ARBA00022603"/>
    </source>
</evidence>
<dbReference type="InterPro" id="IPR029063">
    <property type="entry name" value="SAM-dependent_MTases_sf"/>
</dbReference>
<dbReference type="CDD" id="cd02440">
    <property type="entry name" value="AdoMet_MTases"/>
    <property type="match status" value="1"/>
</dbReference>
<dbReference type="Gene3D" id="3.40.50.150">
    <property type="entry name" value="Vaccinia Virus protein VP39"/>
    <property type="match status" value="1"/>
</dbReference>
<dbReference type="RefSeq" id="WP_165907658.1">
    <property type="nucleotide sequence ID" value="NZ_SLZU01000050.1"/>
</dbReference>
<name>A0A4R3IMJ2_9RHOB</name>
<dbReference type="EMBL" id="SLZU01000050">
    <property type="protein sequence ID" value="TCS49504.1"/>
    <property type="molecule type" value="Genomic_DNA"/>
</dbReference>
<dbReference type="Proteomes" id="UP000295696">
    <property type="component" value="Unassembled WGS sequence"/>
</dbReference>
<organism evidence="4 5">
    <name type="scientific">Primorskyibacter sedentarius</name>
    <dbReference type="NCBI Taxonomy" id="745311"/>
    <lineage>
        <taxon>Bacteria</taxon>
        <taxon>Pseudomonadati</taxon>
        <taxon>Pseudomonadota</taxon>
        <taxon>Alphaproteobacteria</taxon>
        <taxon>Rhodobacterales</taxon>
        <taxon>Roseobacteraceae</taxon>
        <taxon>Primorskyibacter</taxon>
    </lineage>
</organism>
<dbReference type="PANTHER" id="PTHR43861:SF1">
    <property type="entry name" value="TRANS-ACONITATE 2-METHYLTRANSFERASE"/>
    <property type="match status" value="1"/>
</dbReference>
<dbReference type="GO" id="GO:0032259">
    <property type="term" value="P:methylation"/>
    <property type="evidence" value="ECO:0007669"/>
    <property type="project" value="UniProtKB-KW"/>
</dbReference>
<evidence type="ECO:0000313" key="5">
    <source>
        <dbReference type="Proteomes" id="UP000295696"/>
    </source>
</evidence>
<keyword evidence="1 4" id="KW-0489">Methyltransferase</keyword>
<dbReference type="InterPro" id="IPR041698">
    <property type="entry name" value="Methyltransf_25"/>
</dbReference>
<evidence type="ECO:0000256" key="2">
    <source>
        <dbReference type="ARBA" id="ARBA00022679"/>
    </source>
</evidence>
<keyword evidence="2 4" id="KW-0808">Transferase</keyword>
<evidence type="ECO:0000259" key="3">
    <source>
        <dbReference type="Pfam" id="PF13649"/>
    </source>
</evidence>
<comment type="caution">
    <text evidence="4">The sequence shown here is derived from an EMBL/GenBank/DDBJ whole genome shotgun (WGS) entry which is preliminary data.</text>
</comment>
<dbReference type="SUPFAM" id="SSF53335">
    <property type="entry name" value="S-adenosyl-L-methionine-dependent methyltransferases"/>
    <property type="match status" value="1"/>
</dbReference>
<accession>A0A4R3IMJ2</accession>
<feature type="domain" description="Methyltransferase" evidence="3">
    <location>
        <begin position="40"/>
        <end position="134"/>
    </location>
</feature>
<gene>
    <name evidence="4" type="ORF">EDD52_1503</name>
</gene>